<proteinExistence type="predicted"/>
<organism evidence="3 4">
    <name type="scientific">Pleurodeles waltl</name>
    <name type="common">Iberian ribbed newt</name>
    <dbReference type="NCBI Taxonomy" id="8319"/>
    <lineage>
        <taxon>Eukaryota</taxon>
        <taxon>Metazoa</taxon>
        <taxon>Chordata</taxon>
        <taxon>Craniata</taxon>
        <taxon>Vertebrata</taxon>
        <taxon>Euteleostomi</taxon>
        <taxon>Amphibia</taxon>
        <taxon>Batrachia</taxon>
        <taxon>Caudata</taxon>
        <taxon>Salamandroidea</taxon>
        <taxon>Salamandridae</taxon>
        <taxon>Pleurodelinae</taxon>
        <taxon>Pleurodeles</taxon>
    </lineage>
</organism>
<dbReference type="Pfam" id="PF17921">
    <property type="entry name" value="Integrase_H2C2"/>
    <property type="match status" value="1"/>
</dbReference>
<gene>
    <name evidence="3" type="ORF">NDU88_005065</name>
</gene>
<evidence type="ECO:0000256" key="1">
    <source>
        <dbReference type="ARBA" id="ARBA00039658"/>
    </source>
</evidence>
<evidence type="ECO:0000259" key="2">
    <source>
        <dbReference type="PROSITE" id="PS50994"/>
    </source>
</evidence>
<dbReference type="Proteomes" id="UP001066276">
    <property type="component" value="Chromosome 11"/>
</dbReference>
<evidence type="ECO:0000313" key="3">
    <source>
        <dbReference type="EMBL" id="KAJ1091951.1"/>
    </source>
</evidence>
<dbReference type="PANTHER" id="PTHR37984">
    <property type="entry name" value="PROTEIN CBG26694"/>
    <property type="match status" value="1"/>
</dbReference>
<sequence length="206" mass="23265">MIDNHSARRTDSAKLTLQALDLVKEELSITTKGYLMQVPYLFLSSSLQQPMIQLAHRAHQGMGKIKCRLRDKVWFAEHDQSVEAVMRDCTACQASNSLNLPSPVIMEEGAKTPWQYASADFGSLHNGTHMLILIDDFFRYPKVEIVASTSTSEVIPKMEKVMAIYGLIDELRTDNGLPFNSWEWAKKSSVPKHKTPVHYPKTASNQ</sequence>
<dbReference type="InterPro" id="IPR001584">
    <property type="entry name" value="Integrase_cat-core"/>
</dbReference>
<dbReference type="InterPro" id="IPR041588">
    <property type="entry name" value="Integrase_H2C2"/>
</dbReference>
<reference evidence="3" key="1">
    <citation type="journal article" date="2022" name="bioRxiv">
        <title>Sequencing and chromosome-scale assembly of the giantPleurodeles waltlgenome.</title>
        <authorList>
            <person name="Brown T."/>
            <person name="Elewa A."/>
            <person name="Iarovenko S."/>
            <person name="Subramanian E."/>
            <person name="Araus A.J."/>
            <person name="Petzold A."/>
            <person name="Susuki M."/>
            <person name="Suzuki K.-i.T."/>
            <person name="Hayashi T."/>
            <person name="Toyoda A."/>
            <person name="Oliveira C."/>
            <person name="Osipova E."/>
            <person name="Leigh N.D."/>
            <person name="Simon A."/>
            <person name="Yun M.H."/>
        </authorList>
    </citation>
    <scope>NUCLEOTIDE SEQUENCE</scope>
    <source>
        <strain evidence="3">20211129_DDA</strain>
        <tissue evidence="3">Liver</tissue>
    </source>
</reference>
<name>A0AAV7LJZ5_PLEWA</name>
<dbReference type="InterPro" id="IPR036397">
    <property type="entry name" value="RNaseH_sf"/>
</dbReference>
<dbReference type="Gene3D" id="1.10.340.70">
    <property type="match status" value="1"/>
</dbReference>
<dbReference type="GO" id="GO:0015074">
    <property type="term" value="P:DNA integration"/>
    <property type="evidence" value="ECO:0007669"/>
    <property type="project" value="InterPro"/>
</dbReference>
<dbReference type="Gene3D" id="3.30.420.10">
    <property type="entry name" value="Ribonuclease H-like superfamily/Ribonuclease H"/>
    <property type="match status" value="1"/>
</dbReference>
<protein>
    <recommendedName>
        <fullName evidence="1">Gypsy retrotransposon integrase-like protein 1</fullName>
    </recommendedName>
</protein>
<comment type="caution">
    <text evidence="3">The sequence shown here is derived from an EMBL/GenBank/DDBJ whole genome shotgun (WGS) entry which is preliminary data.</text>
</comment>
<dbReference type="PANTHER" id="PTHR37984:SF11">
    <property type="entry name" value="INTEGRASE CATALYTIC DOMAIN-CONTAINING PROTEIN"/>
    <property type="match status" value="1"/>
</dbReference>
<dbReference type="SUPFAM" id="SSF53098">
    <property type="entry name" value="Ribonuclease H-like"/>
    <property type="match status" value="1"/>
</dbReference>
<dbReference type="InterPro" id="IPR050951">
    <property type="entry name" value="Retrovirus_Pol_polyprotein"/>
</dbReference>
<evidence type="ECO:0000313" key="4">
    <source>
        <dbReference type="Proteomes" id="UP001066276"/>
    </source>
</evidence>
<dbReference type="AlphaFoldDB" id="A0AAV7LJZ5"/>
<dbReference type="GO" id="GO:0003676">
    <property type="term" value="F:nucleic acid binding"/>
    <property type="evidence" value="ECO:0007669"/>
    <property type="project" value="InterPro"/>
</dbReference>
<dbReference type="EMBL" id="JANPWB010000015">
    <property type="protein sequence ID" value="KAJ1091951.1"/>
    <property type="molecule type" value="Genomic_DNA"/>
</dbReference>
<keyword evidence="4" id="KW-1185">Reference proteome</keyword>
<accession>A0AAV7LJZ5</accession>
<dbReference type="InterPro" id="IPR012337">
    <property type="entry name" value="RNaseH-like_sf"/>
</dbReference>
<feature type="domain" description="Integrase catalytic" evidence="2">
    <location>
        <begin position="109"/>
        <end position="206"/>
    </location>
</feature>
<dbReference type="PROSITE" id="PS50994">
    <property type="entry name" value="INTEGRASE"/>
    <property type="match status" value="1"/>
</dbReference>